<evidence type="ECO:0000313" key="5">
    <source>
        <dbReference type="EMBL" id="KOM37049.1"/>
    </source>
</evidence>
<dbReference type="Proteomes" id="UP000053144">
    <property type="component" value="Chromosome 3"/>
</dbReference>
<reference evidence="6" key="1">
    <citation type="journal article" date="2015" name="Proc. Natl. Acad. Sci. U.S.A.">
        <title>Genome sequencing of adzuki bean (Vigna angularis) provides insight into high starch and low fat accumulation and domestication.</title>
        <authorList>
            <person name="Yang K."/>
            <person name="Tian Z."/>
            <person name="Chen C."/>
            <person name="Luo L."/>
            <person name="Zhao B."/>
            <person name="Wang Z."/>
            <person name="Yu L."/>
            <person name="Li Y."/>
            <person name="Sun Y."/>
            <person name="Li W."/>
            <person name="Chen Y."/>
            <person name="Li Y."/>
            <person name="Zhang Y."/>
            <person name="Ai D."/>
            <person name="Zhao J."/>
            <person name="Shang C."/>
            <person name="Ma Y."/>
            <person name="Wu B."/>
            <person name="Wang M."/>
            <person name="Gao L."/>
            <person name="Sun D."/>
            <person name="Zhang P."/>
            <person name="Guo F."/>
            <person name="Wang W."/>
            <person name="Li Y."/>
            <person name="Wang J."/>
            <person name="Varshney R.K."/>
            <person name="Wang J."/>
            <person name="Ling H.Q."/>
            <person name="Wan P."/>
        </authorList>
    </citation>
    <scope>NUCLEOTIDE SEQUENCE</scope>
    <source>
        <strain evidence="6">cv. Jingnong 6</strain>
    </source>
</reference>
<feature type="domain" description="PFU" evidence="4">
    <location>
        <begin position="49"/>
        <end position="128"/>
    </location>
</feature>
<keyword evidence="3" id="KW-0677">Repeat</keyword>
<name>A0A0L9U3S7_PHAAN</name>
<dbReference type="EMBL" id="CM003373">
    <property type="protein sequence ID" value="KOM37049.1"/>
    <property type="molecule type" value="Genomic_DNA"/>
</dbReference>
<dbReference type="GO" id="GO:0010992">
    <property type="term" value="P:ubiquitin recycling"/>
    <property type="evidence" value="ECO:0007669"/>
    <property type="project" value="TreeGrafter"/>
</dbReference>
<gene>
    <name evidence="5" type="ORF">LR48_Vigan03g043000</name>
</gene>
<evidence type="ECO:0000256" key="2">
    <source>
        <dbReference type="ARBA" id="ARBA00022574"/>
    </source>
</evidence>
<evidence type="ECO:0000256" key="1">
    <source>
        <dbReference type="ARBA" id="ARBA00022490"/>
    </source>
</evidence>
<dbReference type="PROSITE" id="PS51394">
    <property type="entry name" value="PFU"/>
    <property type="match status" value="1"/>
</dbReference>
<dbReference type="PANTHER" id="PTHR19849:SF0">
    <property type="entry name" value="PHOSPHOLIPASE A-2-ACTIVATING PROTEIN"/>
    <property type="match status" value="1"/>
</dbReference>
<dbReference type="Gene3D" id="3.10.20.870">
    <property type="entry name" value="PFU (PLAA family ubiquitin binding), C-terminal domain"/>
    <property type="match status" value="1"/>
</dbReference>
<dbReference type="GO" id="GO:0005634">
    <property type="term" value="C:nucleus"/>
    <property type="evidence" value="ECO:0007669"/>
    <property type="project" value="TreeGrafter"/>
</dbReference>
<evidence type="ECO:0000256" key="3">
    <source>
        <dbReference type="ARBA" id="ARBA00022737"/>
    </source>
</evidence>
<dbReference type="GO" id="GO:0005737">
    <property type="term" value="C:cytoplasm"/>
    <property type="evidence" value="ECO:0007669"/>
    <property type="project" value="TreeGrafter"/>
</dbReference>
<dbReference type="GO" id="GO:0043130">
    <property type="term" value="F:ubiquitin binding"/>
    <property type="evidence" value="ECO:0007669"/>
    <property type="project" value="TreeGrafter"/>
</dbReference>
<accession>A0A0L9U3S7</accession>
<dbReference type="GO" id="GO:0043161">
    <property type="term" value="P:proteasome-mediated ubiquitin-dependent protein catabolic process"/>
    <property type="evidence" value="ECO:0007669"/>
    <property type="project" value="TreeGrafter"/>
</dbReference>
<dbReference type="InterPro" id="IPR015155">
    <property type="entry name" value="PFU"/>
</dbReference>
<proteinExistence type="predicted"/>
<keyword evidence="2" id="KW-0853">WD repeat</keyword>
<organism evidence="5 6">
    <name type="scientific">Phaseolus angularis</name>
    <name type="common">Azuki bean</name>
    <name type="synonym">Vigna angularis</name>
    <dbReference type="NCBI Taxonomy" id="3914"/>
    <lineage>
        <taxon>Eukaryota</taxon>
        <taxon>Viridiplantae</taxon>
        <taxon>Streptophyta</taxon>
        <taxon>Embryophyta</taxon>
        <taxon>Tracheophyta</taxon>
        <taxon>Spermatophyta</taxon>
        <taxon>Magnoliopsida</taxon>
        <taxon>eudicotyledons</taxon>
        <taxon>Gunneridae</taxon>
        <taxon>Pentapetalae</taxon>
        <taxon>rosids</taxon>
        <taxon>fabids</taxon>
        <taxon>Fabales</taxon>
        <taxon>Fabaceae</taxon>
        <taxon>Papilionoideae</taxon>
        <taxon>50 kb inversion clade</taxon>
        <taxon>NPAAA clade</taxon>
        <taxon>indigoferoid/millettioid clade</taxon>
        <taxon>Phaseoleae</taxon>
        <taxon>Vigna</taxon>
    </lineage>
</organism>
<evidence type="ECO:0000313" key="6">
    <source>
        <dbReference type="Proteomes" id="UP000053144"/>
    </source>
</evidence>
<dbReference type="PANTHER" id="PTHR19849">
    <property type="entry name" value="PHOSPHOLIPASE A-2-ACTIVATING PROTEIN"/>
    <property type="match status" value="1"/>
</dbReference>
<dbReference type="STRING" id="3914.A0A0L9U3S7"/>
<dbReference type="AlphaFoldDB" id="A0A0L9U3S7"/>
<sequence>MLDLFNFARKRVGGLKLEELPGLEALKIPGSTDGQTKIVREGDNGVAYGWNKREQKWDKIGEVVDGLEESNRQLFDGIQYDYVFDVDIGDGMPIRKLPYNRSGEVILLFYECFGIVTLTDLIGSVETY</sequence>
<keyword evidence="1" id="KW-0963">Cytoplasm</keyword>
<dbReference type="InterPro" id="IPR038122">
    <property type="entry name" value="PFU_sf"/>
</dbReference>
<dbReference type="Pfam" id="PF09070">
    <property type="entry name" value="PFU"/>
    <property type="match status" value="1"/>
</dbReference>
<protein>
    <recommendedName>
        <fullName evidence="4">PFU domain-containing protein</fullName>
    </recommendedName>
</protein>
<dbReference type="Gramene" id="KOM37049">
    <property type="protein sequence ID" value="KOM37049"/>
    <property type="gene ID" value="LR48_Vigan03g043000"/>
</dbReference>
<evidence type="ECO:0000259" key="4">
    <source>
        <dbReference type="PROSITE" id="PS51394"/>
    </source>
</evidence>